<evidence type="ECO:0000256" key="1">
    <source>
        <dbReference type="SAM" id="MobiDB-lite"/>
    </source>
</evidence>
<sequence length="415" mass="43899">MLPTPVERARPRPALARLTGMAVNQPAASDPGAYRRAALGLEATPRVQLDELLRELLDRVGEVSRSREHLRSLLDAVVSIGTDLDVHSTLARIVESACWLTDARYGALGILGRDRSSLVDFITRGIDPDTQQQIGRLPRGHGVLGLLIDHPEPIRLDDITQHGSAYGFPAHHPPMRTFLGVPIRIRDRVFGNLYLTEKSGGGGFTEDDEKLVVALSVAAGAAIDNAQLYELASRRQRWLEASAEIMNVLLDEHIDEDAALGLIADRAREVSGTDLAVILLASDEGDRLTAQVVSGAHPAALRGASVPATGGALARVLAGDNSTLADLADAAGWPVELHTGPALLVPLSASGRILGALAVALSDDERPLSMPDLPCWKPSPGTPPSPSPGRAISRSGNSTRSSAIASASHATCTTW</sequence>
<dbReference type="InterPro" id="IPR003018">
    <property type="entry name" value="GAF"/>
</dbReference>
<dbReference type="Pfam" id="PF13185">
    <property type="entry name" value="GAF_2"/>
    <property type="match status" value="1"/>
</dbReference>
<organism evidence="3 4">
    <name type="scientific">Actinocatenispora thailandica</name>
    <dbReference type="NCBI Taxonomy" id="227318"/>
    <lineage>
        <taxon>Bacteria</taxon>
        <taxon>Bacillati</taxon>
        <taxon>Actinomycetota</taxon>
        <taxon>Actinomycetes</taxon>
        <taxon>Micromonosporales</taxon>
        <taxon>Micromonosporaceae</taxon>
        <taxon>Actinocatenispora</taxon>
    </lineage>
</organism>
<feature type="domain" description="GAF" evidence="2">
    <location>
        <begin position="85"/>
        <end position="233"/>
    </location>
</feature>
<accession>A0A7R7HVP8</accession>
<protein>
    <recommendedName>
        <fullName evidence="2">GAF domain-containing protein</fullName>
    </recommendedName>
</protein>
<evidence type="ECO:0000313" key="3">
    <source>
        <dbReference type="EMBL" id="BCJ34038.1"/>
    </source>
</evidence>
<evidence type="ECO:0000313" key="4">
    <source>
        <dbReference type="Proteomes" id="UP000611640"/>
    </source>
</evidence>
<keyword evidence="4" id="KW-1185">Reference proteome</keyword>
<gene>
    <name evidence="3" type="ORF">Athai_15410</name>
</gene>
<dbReference type="Proteomes" id="UP000611640">
    <property type="component" value="Chromosome"/>
</dbReference>
<dbReference type="SMART" id="SM00065">
    <property type="entry name" value="GAF"/>
    <property type="match status" value="1"/>
</dbReference>
<dbReference type="Gene3D" id="3.30.450.40">
    <property type="match status" value="2"/>
</dbReference>
<dbReference type="InterPro" id="IPR029016">
    <property type="entry name" value="GAF-like_dom_sf"/>
</dbReference>
<reference evidence="3 4" key="1">
    <citation type="submission" date="2020-08" db="EMBL/GenBank/DDBJ databases">
        <title>Whole genome shotgun sequence of Actinocatenispora thailandica NBRC 105041.</title>
        <authorList>
            <person name="Komaki H."/>
            <person name="Tamura T."/>
        </authorList>
    </citation>
    <scope>NUCLEOTIDE SEQUENCE [LARGE SCALE GENOMIC DNA]</scope>
    <source>
        <strain evidence="3 4">NBRC 105041</strain>
    </source>
</reference>
<name>A0A7R7HVP8_9ACTN</name>
<feature type="region of interest" description="Disordered" evidence="1">
    <location>
        <begin position="370"/>
        <end position="415"/>
    </location>
</feature>
<evidence type="ECO:0000259" key="2">
    <source>
        <dbReference type="SMART" id="SM00065"/>
    </source>
</evidence>
<feature type="compositionally biased region" description="Polar residues" evidence="1">
    <location>
        <begin position="394"/>
        <end position="415"/>
    </location>
</feature>
<dbReference type="AlphaFoldDB" id="A0A7R7HVP8"/>
<dbReference type="SUPFAM" id="SSF55781">
    <property type="entry name" value="GAF domain-like"/>
    <property type="match status" value="2"/>
</dbReference>
<proteinExistence type="predicted"/>
<dbReference type="KEGG" id="atl:Athai_15410"/>
<dbReference type="EMBL" id="AP023355">
    <property type="protein sequence ID" value="BCJ34038.1"/>
    <property type="molecule type" value="Genomic_DNA"/>
</dbReference>